<dbReference type="PANTHER" id="PTHR21831">
    <property type="entry name" value="MICROTUBULE-ASSOCIATED PROTEIN 10"/>
    <property type="match status" value="1"/>
</dbReference>
<accession>A0AAD9KIM2</accession>
<name>A0AAD9KIM2_RIDPI</name>
<feature type="compositionally biased region" description="Polar residues" evidence="1">
    <location>
        <begin position="706"/>
        <end position="716"/>
    </location>
</feature>
<protein>
    <recommendedName>
        <fullName evidence="2">Microtubule-associated protein 10 C-terminal domain-containing protein</fullName>
    </recommendedName>
</protein>
<comment type="caution">
    <text evidence="3">The sequence shown here is derived from an EMBL/GenBank/DDBJ whole genome shotgun (WGS) entry which is preliminary data.</text>
</comment>
<evidence type="ECO:0000313" key="4">
    <source>
        <dbReference type="Proteomes" id="UP001209878"/>
    </source>
</evidence>
<feature type="region of interest" description="Disordered" evidence="1">
    <location>
        <begin position="756"/>
        <end position="775"/>
    </location>
</feature>
<dbReference type="Pfam" id="PF14924">
    <property type="entry name" value="MAP10_N"/>
    <property type="match status" value="1"/>
</dbReference>
<dbReference type="GO" id="GO:0005881">
    <property type="term" value="C:cytoplasmic microtubule"/>
    <property type="evidence" value="ECO:0007669"/>
    <property type="project" value="TreeGrafter"/>
</dbReference>
<feature type="region of interest" description="Disordered" evidence="1">
    <location>
        <begin position="424"/>
        <end position="443"/>
    </location>
</feature>
<feature type="compositionally biased region" description="Basic and acidic residues" evidence="1">
    <location>
        <begin position="872"/>
        <end position="884"/>
    </location>
</feature>
<gene>
    <name evidence="3" type="ORF">NP493_994g00014</name>
</gene>
<feature type="compositionally biased region" description="Polar residues" evidence="1">
    <location>
        <begin position="757"/>
        <end position="775"/>
    </location>
</feature>
<dbReference type="AlphaFoldDB" id="A0AAD9KIM2"/>
<dbReference type="InterPro" id="IPR026679">
    <property type="entry name" value="MAP10_C-term"/>
</dbReference>
<dbReference type="GO" id="GO:0032467">
    <property type="term" value="P:positive regulation of cytokinesis"/>
    <property type="evidence" value="ECO:0007669"/>
    <property type="project" value="TreeGrafter"/>
</dbReference>
<dbReference type="PANTHER" id="PTHR21831:SF2">
    <property type="entry name" value="MICROTUBULE-ASSOCIATED PROTEIN 10"/>
    <property type="match status" value="1"/>
</dbReference>
<reference evidence="3" key="1">
    <citation type="journal article" date="2023" name="Mol. Biol. Evol.">
        <title>Third-Generation Sequencing Reveals the Adaptive Role of the Epigenome in Three Deep-Sea Polychaetes.</title>
        <authorList>
            <person name="Perez M."/>
            <person name="Aroh O."/>
            <person name="Sun Y."/>
            <person name="Lan Y."/>
            <person name="Juniper S.K."/>
            <person name="Young C.R."/>
            <person name="Angers B."/>
            <person name="Qian P.Y."/>
        </authorList>
    </citation>
    <scope>NUCLEOTIDE SEQUENCE</scope>
    <source>
        <strain evidence="3">R07B-5</strain>
    </source>
</reference>
<feature type="region of interest" description="Disordered" evidence="1">
    <location>
        <begin position="583"/>
        <end position="746"/>
    </location>
</feature>
<dbReference type="GO" id="GO:1990023">
    <property type="term" value="C:mitotic spindle midzone"/>
    <property type="evidence" value="ECO:0007669"/>
    <property type="project" value="TreeGrafter"/>
</dbReference>
<evidence type="ECO:0000259" key="2">
    <source>
        <dbReference type="Pfam" id="PF14925"/>
    </source>
</evidence>
<keyword evidence="4" id="KW-1185">Reference proteome</keyword>
<feature type="domain" description="Microtubule-associated protein 10 C-terminal" evidence="2">
    <location>
        <begin position="273"/>
        <end position="545"/>
    </location>
</feature>
<evidence type="ECO:0000313" key="3">
    <source>
        <dbReference type="EMBL" id="KAK2172081.1"/>
    </source>
</evidence>
<dbReference type="GO" id="GO:0051256">
    <property type="term" value="P:mitotic spindle midzone assembly"/>
    <property type="evidence" value="ECO:0007669"/>
    <property type="project" value="TreeGrafter"/>
</dbReference>
<dbReference type="GO" id="GO:0097431">
    <property type="term" value="C:mitotic spindle pole"/>
    <property type="evidence" value="ECO:0007669"/>
    <property type="project" value="TreeGrafter"/>
</dbReference>
<feature type="compositionally biased region" description="Polar residues" evidence="1">
    <location>
        <begin position="885"/>
        <end position="895"/>
    </location>
</feature>
<feature type="compositionally biased region" description="Polar residues" evidence="1">
    <location>
        <begin position="736"/>
        <end position="745"/>
    </location>
</feature>
<feature type="compositionally biased region" description="Basic and acidic residues" evidence="1">
    <location>
        <begin position="642"/>
        <end position="654"/>
    </location>
</feature>
<dbReference type="GO" id="GO:0008017">
    <property type="term" value="F:microtubule binding"/>
    <property type="evidence" value="ECO:0007669"/>
    <property type="project" value="InterPro"/>
</dbReference>
<sequence>MGSPAIDSLFSLEVVVDSLAITAATCPCRFPAVAFRFLDYPTLLVTHVEPPISDAIKSKLCADPLTKIPPQLVELQDKNGRYVIKKGKSCLFRNSADMLLKHLTSTPLYVIITDTYPEVPRLVGNCTIPLDDTMEAVYDDICKVGITVPAVHAGKGNYGIFNLMGSKIGNISLGYRLLSLGPGLLSHIPEQAIAKPVTDIQPAVLDDITKTVNIDTSAAVTEDDTPKYVNEMKQTQTDLRYQMPAPPEASEIATQTDIRKRSRYLQNKKAHKELAGESEEPSDLFVSNTVCPPPLFYNSKAESQHMYRDSSELADAFDDDESLEEGTIRLEDKFDESEFDVHDPCDRSNWEQVFAKIKQHGEPTKLPLTDETKATVRKKRDVAVAINQPMITVAKGLSQLPLLSALVTEIMSLQMGRAGQVNEPIVSSRPSTQSVAPSKSSSFHQQLKTNAEEFLARMSAPKNPHDPVQPYTRVKPCVSSTSATQQSRVVKNKSWIRQQPTLNGVCKTKLTYGMTNTQRLRLAKGNPKLLETLEKQEEERLQKWRTHHKPKWPQSQPTVAQLGITRVVPPREVSMAQLPVVSEEGEHGLVRTGDSTDSRCHRKPVPTPRLSVSLKSKQGEGDVNGAGDHVTQSLMQETNAEEVSKDRSESKNSEEEPQNYDVYVPTASAEDVDSDVTSARSSLSSQMSMDRRTASGPRLDMLDRVQYNSNEGTSEFDNIPPDGTADSGTMPRGINVQGSFDNSTGAEPELQRIVESFSESSTDSKPSRPQSRMSVKSFVSSLSENIKLKIPSVPNPSVSAHSPVTAVRQPSMAMREPLVAASSSTVDDQVPMGSADSTAYITRSQMQSSRWSADSHLTGLSGNGKVHSKAPIKLERKDSGRTVRTESVSSYAPSESDQEDASPMSVSPLADQAEYTYSFEDSDVDDVGLATMSDLKLASQARFGYTWAHPGT</sequence>
<dbReference type="GO" id="GO:0031122">
    <property type="term" value="P:cytoplasmic microtubule organization"/>
    <property type="evidence" value="ECO:0007669"/>
    <property type="project" value="TreeGrafter"/>
</dbReference>
<organism evidence="3 4">
    <name type="scientific">Ridgeia piscesae</name>
    <name type="common">Tubeworm</name>
    <dbReference type="NCBI Taxonomy" id="27915"/>
    <lineage>
        <taxon>Eukaryota</taxon>
        <taxon>Metazoa</taxon>
        <taxon>Spiralia</taxon>
        <taxon>Lophotrochozoa</taxon>
        <taxon>Annelida</taxon>
        <taxon>Polychaeta</taxon>
        <taxon>Sedentaria</taxon>
        <taxon>Canalipalpata</taxon>
        <taxon>Sabellida</taxon>
        <taxon>Siboglinidae</taxon>
        <taxon>Ridgeia</taxon>
    </lineage>
</organism>
<dbReference type="Proteomes" id="UP001209878">
    <property type="component" value="Unassembled WGS sequence"/>
</dbReference>
<feature type="compositionally biased region" description="Polar residues" evidence="1">
    <location>
        <begin position="428"/>
        <end position="443"/>
    </location>
</feature>
<dbReference type="InterPro" id="IPR039302">
    <property type="entry name" value="MAP10"/>
</dbReference>
<dbReference type="GO" id="GO:0030496">
    <property type="term" value="C:midbody"/>
    <property type="evidence" value="ECO:0007669"/>
    <property type="project" value="TreeGrafter"/>
</dbReference>
<dbReference type="GO" id="GO:0005813">
    <property type="term" value="C:centrosome"/>
    <property type="evidence" value="ECO:0007669"/>
    <property type="project" value="TreeGrafter"/>
</dbReference>
<evidence type="ECO:0000256" key="1">
    <source>
        <dbReference type="SAM" id="MobiDB-lite"/>
    </source>
</evidence>
<dbReference type="Pfam" id="PF14925">
    <property type="entry name" value="HPHLAWLY"/>
    <property type="match status" value="1"/>
</dbReference>
<proteinExistence type="predicted"/>
<feature type="compositionally biased region" description="Basic and acidic residues" evidence="1">
    <location>
        <begin position="584"/>
        <end position="599"/>
    </location>
</feature>
<feature type="compositionally biased region" description="Low complexity" evidence="1">
    <location>
        <begin position="678"/>
        <end position="688"/>
    </location>
</feature>
<feature type="region of interest" description="Disordered" evidence="1">
    <location>
        <begin position="852"/>
        <end position="909"/>
    </location>
</feature>
<dbReference type="EMBL" id="JAODUO010000994">
    <property type="protein sequence ID" value="KAK2172081.1"/>
    <property type="molecule type" value="Genomic_DNA"/>
</dbReference>